<evidence type="ECO:0000313" key="1">
    <source>
        <dbReference type="EMBL" id="OAJ64671.1"/>
    </source>
</evidence>
<dbReference type="EMBL" id="LXKA01000087">
    <property type="protein sequence ID" value="OAJ64671.1"/>
    <property type="molecule type" value="Genomic_DNA"/>
</dbReference>
<reference evidence="1 2" key="1">
    <citation type="submission" date="2016-04" db="EMBL/GenBank/DDBJ databases">
        <title>Reclassification of Paraburkholderia panaciterrae (Farh et al. 2015) Dobritsa &amp; Samadpour 2016 as a later homotypic synonym of Paraburkholderia ginsengiterrae (Farh et al. 2015) Dobritsa &amp; Samadpour 2016.</title>
        <authorList>
            <person name="Dobritsa A.P."/>
            <person name="Kutumbaka K."/>
            <person name="Samadpour M."/>
        </authorList>
    </citation>
    <scope>NUCLEOTIDE SEQUENCE [LARGE SCALE GENOMIC DNA]</scope>
    <source>
        <strain evidence="1 2">DCY85</strain>
    </source>
</reference>
<dbReference type="AlphaFoldDB" id="A0A1A9ND94"/>
<evidence type="ECO:0000313" key="2">
    <source>
        <dbReference type="Proteomes" id="UP000078116"/>
    </source>
</evidence>
<accession>A0A1A9ND94</accession>
<proteinExistence type="predicted"/>
<dbReference type="Proteomes" id="UP000078116">
    <property type="component" value="Unassembled WGS sequence"/>
</dbReference>
<gene>
    <name evidence="1" type="ORF">A6V37_18245</name>
</gene>
<protein>
    <submittedName>
        <fullName evidence="1">Uncharacterized protein</fullName>
    </submittedName>
</protein>
<sequence>MVPQISYADGSGVFTTDYRQRKADAMNTHAQGTAAARPGYGLVATSCVALACAAYAYYALEPAATARATLDACVRERVAQRSYAASPATVANADREQALSAALYACSTQP</sequence>
<comment type="caution">
    <text evidence="1">The sequence shown here is derived from an EMBL/GenBank/DDBJ whole genome shotgun (WGS) entry which is preliminary data.</text>
</comment>
<organism evidence="1 2">
    <name type="scientific">Paraburkholderia ginsengiterrae</name>
    <dbReference type="NCBI Taxonomy" id="1462993"/>
    <lineage>
        <taxon>Bacteria</taxon>
        <taxon>Pseudomonadati</taxon>
        <taxon>Pseudomonadota</taxon>
        <taxon>Betaproteobacteria</taxon>
        <taxon>Burkholderiales</taxon>
        <taxon>Burkholderiaceae</taxon>
        <taxon>Paraburkholderia</taxon>
    </lineage>
</organism>
<name>A0A1A9ND94_9BURK</name>
<dbReference type="STRING" id="1462993.A6V36_11065"/>